<comment type="caution">
    <text evidence="1">The sequence shown here is derived from an EMBL/GenBank/DDBJ whole genome shotgun (WGS) entry which is preliminary data.</text>
</comment>
<gene>
    <name evidence="1" type="ORF">S06H3_05947</name>
</gene>
<sequence>MSAKVPNPPLAAILSPSSPIILSQSPEPFVPRHSEGAKRLKNLAQGKLREGVAKNLVTPKLNPAKEKTMG</sequence>
<evidence type="ECO:0000313" key="1">
    <source>
        <dbReference type="EMBL" id="GAH90584.1"/>
    </source>
</evidence>
<protein>
    <submittedName>
        <fullName evidence="1">Uncharacterized protein</fullName>
    </submittedName>
</protein>
<feature type="non-terminal residue" evidence="1">
    <location>
        <position position="70"/>
    </location>
</feature>
<accession>X1KKB1</accession>
<proteinExistence type="predicted"/>
<name>X1KKB1_9ZZZZ</name>
<reference evidence="1" key="1">
    <citation type="journal article" date="2014" name="Front. Microbiol.">
        <title>High frequency of phylogenetically diverse reductive dehalogenase-homologous genes in deep subseafloor sedimentary metagenomes.</title>
        <authorList>
            <person name="Kawai M."/>
            <person name="Futagami T."/>
            <person name="Toyoda A."/>
            <person name="Takaki Y."/>
            <person name="Nishi S."/>
            <person name="Hori S."/>
            <person name="Arai W."/>
            <person name="Tsubouchi T."/>
            <person name="Morono Y."/>
            <person name="Uchiyama I."/>
            <person name="Ito T."/>
            <person name="Fujiyama A."/>
            <person name="Inagaki F."/>
            <person name="Takami H."/>
        </authorList>
    </citation>
    <scope>NUCLEOTIDE SEQUENCE</scope>
    <source>
        <strain evidence="1">Expedition CK06-06</strain>
    </source>
</reference>
<organism evidence="1">
    <name type="scientific">marine sediment metagenome</name>
    <dbReference type="NCBI Taxonomy" id="412755"/>
    <lineage>
        <taxon>unclassified sequences</taxon>
        <taxon>metagenomes</taxon>
        <taxon>ecological metagenomes</taxon>
    </lineage>
</organism>
<dbReference type="EMBL" id="BARV01002255">
    <property type="protein sequence ID" value="GAH90584.1"/>
    <property type="molecule type" value="Genomic_DNA"/>
</dbReference>
<dbReference type="AlphaFoldDB" id="X1KKB1"/>